<sequence>MWSAEEGRKGALFRVSRPPKVRSGMVTTILGRKLGMTQVFDENDNVVPVTVIQAGPCVISQVKTKATDGYDAVQIGFGELKAKHVNKPMAGHFAKAGVEPMRFLREVRVEDASEFKPGDVVSVADFSEVAAVDVTGTSKGKGFQGTIKRWNFSRGPMTHGSRNQRRPGSIGQCAYPARVRKGLHMAGHMGDERITVKNLKLVQVDIEQNIMLVKGAVPGGKNAIVSIRMA</sequence>
<keyword evidence="4 7" id="KW-0689">Ribosomal protein</keyword>
<comment type="function">
    <text evidence="7 9">One of the primary rRNA binding proteins, it binds directly near the 3'-end of the 23S rRNA, where it nucleates assembly of the 50S subunit.</text>
</comment>
<evidence type="ECO:0000256" key="1">
    <source>
        <dbReference type="ARBA" id="ARBA00006540"/>
    </source>
</evidence>
<keyword evidence="3 7" id="KW-0694">RNA-binding</keyword>
<accession>A0A133XQ28</accession>
<dbReference type="Gene3D" id="2.40.30.10">
    <property type="entry name" value="Translation factors"/>
    <property type="match status" value="1"/>
</dbReference>
<dbReference type="GO" id="GO:0019843">
    <property type="term" value="F:rRNA binding"/>
    <property type="evidence" value="ECO:0007669"/>
    <property type="project" value="UniProtKB-UniRule"/>
</dbReference>
<name>A0A133XQ28_9ACTN</name>
<protein>
    <recommendedName>
        <fullName evidence="6 7">Large ribosomal subunit protein uL3</fullName>
    </recommendedName>
</protein>
<dbReference type="GO" id="GO:0006412">
    <property type="term" value="P:translation"/>
    <property type="evidence" value="ECO:0007669"/>
    <property type="project" value="UniProtKB-UniRule"/>
</dbReference>
<dbReference type="PANTHER" id="PTHR11229">
    <property type="entry name" value="50S RIBOSOMAL PROTEIN L3"/>
    <property type="match status" value="1"/>
</dbReference>
<evidence type="ECO:0000256" key="9">
    <source>
        <dbReference type="RuleBase" id="RU003906"/>
    </source>
</evidence>
<dbReference type="GO" id="GO:0022625">
    <property type="term" value="C:cytosolic large ribosomal subunit"/>
    <property type="evidence" value="ECO:0007669"/>
    <property type="project" value="TreeGrafter"/>
</dbReference>
<dbReference type="Proteomes" id="UP000070675">
    <property type="component" value="Unassembled WGS sequence"/>
</dbReference>
<keyword evidence="2 7" id="KW-0699">rRNA-binding</keyword>
<dbReference type="InterPro" id="IPR019927">
    <property type="entry name" value="Ribosomal_uL3_bac/org-type"/>
</dbReference>
<dbReference type="InterPro" id="IPR009000">
    <property type="entry name" value="Transl_B-barrel_sf"/>
</dbReference>
<keyword evidence="5 7" id="KW-0687">Ribonucleoprotein</keyword>
<dbReference type="Pfam" id="PF00297">
    <property type="entry name" value="Ribosomal_L3"/>
    <property type="match status" value="1"/>
</dbReference>
<dbReference type="NCBIfam" id="TIGR03625">
    <property type="entry name" value="L3_bact"/>
    <property type="match status" value="1"/>
</dbReference>
<reference evidence="11" key="1">
    <citation type="submission" date="2016-01" db="EMBL/GenBank/DDBJ databases">
        <authorList>
            <person name="Mitreva M."/>
            <person name="Pepin K.H."/>
            <person name="Mihindukulasuriya K.A."/>
            <person name="Fulton R."/>
            <person name="Fronick C."/>
            <person name="O'Laughlin M."/>
            <person name="Miner T."/>
            <person name="Herter B."/>
            <person name="Rosa B.A."/>
            <person name="Cordes M."/>
            <person name="Tomlinson C."/>
            <person name="Wollam A."/>
            <person name="Palsikar V.B."/>
            <person name="Mardis E.R."/>
            <person name="Wilson R.K."/>
        </authorList>
    </citation>
    <scope>NUCLEOTIDE SEQUENCE [LARGE SCALE GENOMIC DNA]</scope>
    <source>
        <strain evidence="11">DNF00019</strain>
    </source>
</reference>
<proteinExistence type="inferred from homology"/>
<comment type="caution">
    <text evidence="10">The sequence shown here is derived from an EMBL/GenBank/DDBJ whole genome shotgun (WGS) entry which is preliminary data.</text>
</comment>
<dbReference type="SUPFAM" id="SSF50447">
    <property type="entry name" value="Translation proteins"/>
    <property type="match status" value="1"/>
</dbReference>
<evidence type="ECO:0000256" key="3">
    <source>
        <dbReference type="ARBA" id="ARBA00022884"/>
    </source>
</evidence>
<dbReference type="HAMAP" id="MF_01325_B">
    <property type="entry name" value="Ribosomal_uL3_B"/>
    <property type="match status" value="1"/>
</dbReference>
<evidence type="ECO:0000313" key="10">
    <source>
        <dbReference type="EMBL" id="KXB33047.1"/>
    </source>
</evidence>
<dbReference type="PROSITE" id="PS00474">
    <property type="entry name" value="RIBOSOMAL_L3"/>
    <property type="match status" value="1"/>
</dbReference>
<evidence type="ECO:0000256" key="8">
    <source>
        <dbReference type="RuleBase" id="RU003905"/>
    </source>
</evidence>
<evidence type="ECO:0000256" key="7">
    <source>
        <dbReference type="HAMAP-Rule" id="MF_01325"/>
    </source>
</evidence>
<dbReference type="GO" id="GO:0003735">
    <property type="term" value="F:structural constituent of ribosome"/>
    <property type="evidence" value="ECO:0007669"/>
    <property type="project" value="UniProtKB-UniRule"/>
</dbReference>
<dbReference type="Gene3D" id="3.30.160.810">
    <property type="match status" value="1"/>
</dbReference>
<evidence type="ECO:0000256" key="2">
    <source>
        <dbReference type="ARBA" id="ARBA00022730"/>
    </source>
</evidence>
<dbReference type="PANTHER" id="PTHR11229:SF16">
    <property type="entry name" value="LARGE RIBOSOMAL SUBUNIT PROTEIN UL3C"/>
    <property type="match status" value="1"/>
</dbReference>
<evidence type="ECO:0000256" key="5">
    <source>
        <dbReference type="ARBA" id="ARBA00023274"/>
    </source>
</evidence>
<organism evidence="10 11">
    <name type="scientific">Atopobium deltae</name>
    <dbReference type="NCBI Taxonomy" id="1393034"/>
    <lineage>
        <taxon>Bacteria</taxon>
        <taxon>Bacillati</taxon>
        <taxon>Actinomycetota</taxon>
        <taxon>Coriobacteriia</taxon>
        <taxon>Coriobacteriales</taxon>
        <taxon>Atopobiaceae</taxon>
        <taxon>Atopobium</taxon>
    </lineage>
</organism>
<dbReference type="InterPro" id="IPR019926">
    <property type="entry name" value="Ribosomal_uL3_CS"/>
</dbReference>
<dbReference type="FunFam" id="3.30.160.810:FF:000001">
    <property type="entry name" value="50S ribosomal protein L3"/>
    <property type="match status" value="1"/>
</dbReference>
<dbReference type="FunFam" id="2.40.30.10:FF:000004">
    <property type="entry name" value="50S ribosomal protein L3"/>
    <property type="match status" value="1"/>
</dbReference>
<evidence type="ECO:0000313" key="11">
    <source>
        <dbReference type="Proteomes" id="UP000070675"/>
    </source>
</evidence>
<comment type="subunit">
    <text evidence="7 9">Part of the 50S ribosomal subunit. Forms a cluster with proteins L14 and L19.</text>
</comment>
<dbReference type="AlphaFoldDB" id="A0A133XQ28"/>
<dbReference type="STRING" id="1393034.HMPREF3192_01418"/>
<dbReference type="EMBL" id="LSCR01000042">
    <property type="protein sequence ID" value="KXB33047.1"/>
    <property type="molecule type" value="Genomic_DNA"/>
</dbReference>
<dbReference type="PATRIC" id="fig|1393034.3.peg.1381"/>
<dbReference type="InterPro" id="IPR000597">
    <property type="entry name" value="Ribosomal_uL3"/>
</dbReference>
<gene>
    <name evidence="7" type="primary">rplC</name>
    <name evidence="10" type="ORF">HMPREF3192_01418</name>
</gene>
<evidence type="ECO:0000256" key="6">
    <source>
        <dbReference type="ARBA" id="ARBA00035243"/>
    </source>
</evidence>
<keyword evidence="11" id="KW-1185">Reference proteome</keyword>
<comment type="similarity">
    <text evidence="1 7 8">Belongs to the universal ribosomal protein uL3 family.</text>
</comment>
<evidence type="ECO:0000256" key="4">
    <source>
        <dbReference type="ARBA" id="ARBA00022980"/>
    </source>
</evidence>